<dbReference type="AlphaFoldDB" id="A0A1H7QN89"/>
<gene>
    <name evidence="1" type="ORF">SAMN05414137_109123</name>
</gene>
<organism evidence="1 2">
    <name type="scientific">Streptacidiphilus jiangxiensis</name>
    <dbReference type="NCBI Taxonomy" id="235985"/>
    <lineage>
        <taxon>Bacteria</taxon>
        <taxon>Bacillati</taxon>
        <taxon>Actinomycetota</taxon>
        <taxon>Actinomycetes</taxon>
        <taxon>Kitasatosporales</taxon>
        <taxon>Streptomycetaceae</taxon>
        <taxon>Streptacidiphilus</taxon>
    </lineage>
</organism>
<dbReference type="Proteomes" id="UP000183015">
    <property type="component" value="Unassembled WGS sequence"/>
</dbReference>
<sequence length="89" mass="9555">MNPVLATAVAPVSTAHPTDPIHWRNHHLPITEPVPVPCRARIEDEVVSIDSCRGNGPYVVHLTEPLREAHPEGSPLTVLELEGAADISG</sequence>
<name>A0A1H7QN89_STRJI</name>
<reference evidence="2" key="1">
    <citation type="submission" date="2016-10" db="EMBL/GenBank/DDBJ databases">
        <authorList>
            <person name="Varghese N."/>
        </authorList>
    </citation>
    <scope>NUCLEOTIDE SEQUENCE [LARGE SCALE GENOMIC DNA]</scope>
    <source>
        <strain evidence="2">DSM 45096 / BCRC 16803 / CGMCC 4.1857 / CIP 109030 / JCM 12277 / KCTC 19219 / NBRC 100920 / 33214</strain>
    </source>
</reference>
<proteinExistence type="predicted"/>
<keyword evidence="2" id="KW-1185">Reference proteome</keyword>
<dbReference type="STRING" id="235985.SAMN05414137_109123"/>
<accession>A0A1H7QN89</accession>
<dbReference type="OrthoDB" id="3854276at2"/>
<evidence type="ECO:0000313" key="1">
    <source>
        <dbReference type="EMBL" id="SEL49392.1"/>
    </source>
</evidence>
<dbReference type="RefSeq" id="WP_042445311.1">
    <property type="nucleotide sequence ID" value="NZ_BBPN01000009.1"/>
</dbReference>
<dbReference type="EMBL" id="FOAZ01000009">
    <property type="protein sequence ID" value="SEL49392.1"/>
    <property type="molecule type" value="Genomic_DNA"/>
</dbReference>
<evidence type="ECO:0000313" key="2">
    <source>
        <dbReference type="Proteomes" id="UP000183015"/>
    </source>
</evidence>
<protein>
    <submittedName>
        <fullName evidence="1">Uncharacterized protein</fullName>
    </submittedName>
</protein>
<dbReference type="eggNOG" id="ENOG5031DMJ">
    <property type="taxonomic scope" value="Bacteria"/>
</dbReference>